<dbReference type="SUPFAM" id="SSF54495">
    <property type="entry name" value="UBC-like"/>
    <property type="match status" value="1"/>
</dbReference>
<dbReference type="EMBL" id="JAPEVG010000077">
    <property type="protein sequence ID" value="KAJ8487538.1"/>
    <property type="molecule type" value="Genomic_DNA"/>
</dbReference>
<evidence type="ECO:0000259" key="4">
    <source>
        <dbReference type="PROSITE" id="PS50127"/>
    </source>
</evidence>
<dbReference type="InterPro" id="IPR000608">
    <property type="entry name" value="UBC"/>
</dbReference>
<dbReference type="InterPro" id="IPR016135">
    <property type="entry name" value="UBQ-conjugating_enzyme/RWD"/>
</dbReference>
<keyword evidence="6" id="KW-1185">Reference proteome</keyword>
<keyword evidence="1" id="KW-0808">Transferase</keyword>
<evidence type="ECO:0000256" key="2">
    <source>
        <dbReference type="ARBA" id="ARBA00022786"/>
    </source>
</evidence>
<dbReference type="PANTHER" id="PTHR46116">
    <property type="entry name" value="(E3-INDEPENDENT) E2 UBIQUITIN-CONJUGATING ENZYME"/>
    <property type="match status" value="1"/>
</dbReference>
<evidence type="ECO:0000256" key="3">
    <source>
        <dbReference type="SAM" id="MobiDB-lite"/>
    </source>
</evidence>
<organism evidence="5 6">
    <name type="scientific">Trametes cubensis</name>
    <dbReference type="NCBI Taxonomy" id="1111947"/>
    <lineage>
        <taxon>Eukaryota</taxon>
        <taxon>Fungi</taxon>
        <taxon>Dikarya</taxon>
        <taxon>Basidiomycota</taxon>
        <taxon>Agaricomycotina</taxon>
        <taxon>Agaricomycetes</taxon>
        <taxon>Polyporales</taxon>
        <taxon>Polyporaceae</taxon>
        <taxon>Trametes</taxon>
    </lineage>
</organism>
<dbReference type="Pfam" id="PF00179">
    <property type="entry name" value="UQ_con"/>
    <property type="match status" value="1"/>
</dbReference>
<keyword evidence="2" id="KW-0833">Ubl conjugation pathway</keyword>
<dbReference type="Proteomes" id="UP001215151">
    <property type="component" value="Unassembled WGS sequence"/>
</dbReference>
<comment type="caution">
    <text evidence="5">The sequence shown here is derived from an EMBL/GenBank/DDBJ whole genome shotgun (WGS) entry which is preliminary data.</text>
</comment>
<dbReference type="AlphaFoldDB" id="A0AAD7TX02"/>
<dbReference type="Pfam" id="PF23043">
    <property type="entry name" value="SH3-B_UBE2O"/>
    <property type="match status" value="1"/>
</dbReference>
<proteinExistence type="predicted"/>
<evidence type="ECO:0000313" key="6">
    <source>
        <dbReference type="Proteomes" id="UP001215151"/>
    </source>
</evidence>
<dbReference type="InterPro" id="IPR057733">
    <property type="entry name" value="UBE2O-like_SH3-B"/>
</dbReference>
<accession>A0AAD7TX02</accession>
<dbReference type="SMART" id="SM00212">
    <property type="entry name" value="UBCc"/>
    <property type="match status" value="1"/>
</dbReference>
<gene>
    <name evidence="5" type="ORF">ONZ51_g4099</name>
</gene>
<protein>
    <recommendedName>
        <fullName evidence="4">UBC core domain-containing protein</fullName>
    </recommendedName>
</protein>
<dbReference type="CDD" id="cd23837">
    <property type="entry name" value="UBCc_UBE2O"/>
    <property type="match status" value="1"/>
</dbReference>
<feature type="compositionally biased region" description="Low complexity" evidence="3">
    <location>
        <begin position="574"/>
        <end position="586"/>
    </location>
</feature>
<sequence length="909" mass="101534">MAPNTQKRAAAKFYQEDIVRRKDDPSAYGVILRCWQDAEDMPPQGDHVDPLMRPLVQGEVGVSYFPKPVREIVSEDVLELVDRLYQPGDFLKRSVDDVRSGVVTSTHVKARLEHAVSGQPIPGWKDTDEVESTVDIDMGEYVIYNDWVGQVVEMFDESLVEVPGGTLVRLPELSARLAVGEKGSVKHTVLAIAWLAINQSLSPEEAQSRPRPQRYWYGSDLGKLTTVTRRAEEAMRVGDRVRLKDGSGPVTTHGRFTESYGAIEVDTLVVQETKTTVDVLWQDGTKETIDVKQTVPYLNPDEYDCWPGDHVIWKTEDEKRHVVVQSVNAQDRTAYVRVVETGAIELASVLELDPHGTGDWSALSPASDGLGVRRGDFVFIHREGTTNGAKPPMVPRIGEVEEWVRDPPTVGPNGQLGGWRREMTDIGTRIAEQRGQEGSVEEAPIKRPQKGDNSLNWFGEVLDLRLDGTIEVILPNSETVVVPLERLTRLYDSVEQLEDLWGDDEGTIEEGEEVEVWEMDQDGHWVEGTIDDDDDEWESADEELDADDSMDVESAEGGGDWSPSTDTVIPPLHVEPSSMVVDSVVPSEPPRPTSSEGRPHSPDVPKDATEPDDTEPDAHTDTPWKRFEVLPSAPVDHAFYNTPPAQHTRQFMARMAKEYKALQSSLPDSIIVRAYEDRTDLLRSLIIGPENTPYEDAPFVIDWMLDANFPQTPPIAHFLSWTNGNGRVNPVEEVGRNLYEEGKVCLSILGTWAGDKSESWSASRSSLLQALVSIQGLVLVKEPWFCEPAYEKLRGTEDGIVNSRLYNEKAYVLSRGFVRRALEIPLGGLEEELKCFYYTNGKLRKVLDDARTLIEKSRATKEVEELPEADRERAVPRLSSGGIITLERTLAKLQALLDAHPAAEEEGKR</sequence>
<dbReference type="GO" id="GO:0061631">
    <property type="term" value="F:ubiquitin conjugating enzyme activity"/>
    <property type="evidence" value="ECO:0007669"/>
    <property type="project" value="TreeGrafter"/>
</dbReference>
<feature type="compositionally biased region" description="Basic and acidic residues" evidence="3">
    <location>
        <begin position="597"/>
        <end position="609"/>
    </location>
</feature>
<dbReference type="PROSITE" id="PS50127">
    <property type="entry name" value="UBC_2"/>
    <property type="match status" value="1"/>
</dbReference>
<dbReference type="Gene3D" id="3.10.110.10">
    <property type="entry name" value="Ubiquitin Conjugating Enzyme"/>
    <property type="match status" value="1"/>
</dbReference>
<feature type="region of interest" description="Disordered" evidence="3">
    <location>
        <begin position="523"/>
        <end position="623"/>
    </location>
</feature>
<evidence type="ECO:0000256" key="1">
    <source>
        <dbReference type="ARBA" id="ARBA00022679"/>
    </source>
</evidence>
<dbReference type="PANTHER" id="PTHR46116:SF15">
    <property type="entry name" value="(E3-INDEPENDENT) E2 UBIQUITIN-CONJUGATING ENZYME"/>
    <property type="match status" value="1"/>
</dbReference>
<reference evidence="5" key="1">
    <citation type="submission" date="2022-11" db="EMBL/GenBank/DDBJ databases">
        <title>Genome Sequence of Cubamyces cubensis.</title>
        <authorList>
            <person name="Buettner E."/>
        </authorList>
    </citation>
    <scope>NUCLEOTIDE SEQUENCE</scope>
    <source>
        <strain evidence="5">MPL-01</strain>
    </source>
</reference>
<name>A0AAD7TX02_9APHY</name>
<evidence type="ECO:0000313" key="5">
    <source>
        <dbReference type="EMBL" id="KAJ8487538.1"/>
    </source>
</evidence>
<feature type="domain" description="UBC core" evidence="4">
    <location>
        <begin position="650"/>
        <end position="819"/>
    </location>
</feature>
<feature type="compositionally biased region" description="Acidic residues" evidence="3">
    <location>
        <begin position="529"/>
        <end position="554"/>
    </location>
</feature>